<feature type="compositionally biased region" description="Basic residues" evidence="1">
    <location>
        <begin position="85"/>
        <end position="94"/>
    </location>
</feature>
<reference evidence="2" key="1">
    <citation type="submission" date="2001-03" db="EMBL/GenBank/DDBJ databases">
        <title>Physical and Molecular Characterization of Lipopolysaccharide O-antigens from Burkholderia mallei.</title>
        <authorList>
            <person name="Burtnick M.N."/>
            <person name="Brett P.J."/>
            <person name="Woods D.E."/>
        </authorList>
    </citation>
    <scope>NUCLEOTIDE SEQUENCE</scope>
</reference>
<evidence type="ECO:0000256" key="1">
    <source>
        <dbReference type="SAM" id="MobiDB-lite"/>
    </source>
</evidence>
<accession>Q9AEU7</accession>
<proteinExistence type="predicted"/>
<dbReference type="EMBL" id="AY028370">
    <property type="protein sequence ID" value="AAK27407.1"/>
    <property type="molecule type" value="Genomic_DNA"/>
</dbReference>
<protein>
    <submittedName>
        <fullName evidence="2">Uncharacterized protein</fullName>
    </submittedName>
</protein>
<dbReference type="AlphaFoldDB" id="Q9AEU7"/>
<evidence type="ECO:0000313" key="2">
    <source>
        <dbReference type="EMBL" id="AAK27407.1"/>
    </source>
</evidence>
<name>Q9AEU7_BURML</name>
<feature type="region of interest" description="Disordered" evidence="1">
    <location>
        <begin position="1"/>
        <end position="27"/>
    </location>
</feature>
<feature type="region of interest" description="Disordered" evidence="1">
    <location>
        <begin position="44"/>
        <end position="94"/>
    </location>
</feature>
<organism evidence="2">
    <name type="scientific">Burkholderia mallei</name>
    <name type="common">Pseudomonas mallei</name>
    <dbReference type="NCBI Taxonomy" id="13373"/>
    <lineage>
        <taxon>Bacteria</taxon>
        <taxon>Pseudomonadati</taxon>
        <taxon>Pseudomonadota</taxon>
        <taxon>Betaproteobacteria</taxon>
        <taxon>Burkholderiales</taxon>
        <taxon>Burkholderiaceae</taxon>
        <taxon>Burkholderia</taxon>
        <taxon>pseudomallei group</taxon>
    </lineage>
</organism>
<sequence length="94" mass="9950">MPVARAQSLRRGACDGAAQPALPHGTGDRCACDWRACLRVPPGRAVGGSRIDDVRAPTSPDAPRAPHSRGPASRRNAARCEKARQAGRRGARRC</sequence>